<accession>A0A8S1ADY6</accession>
<dbReference type="EMBL" id="CADEBD010000327">
    <property type="protein sequence ID" value="CAB3245637.1"/>
    <property type="molecule type" value="Genomic_DNA"/>
</dbReference>
<dbReference type="PANTHER" id="PTHR10174">
    <property type="entry name" value="ALPHA-TOCOPHEROL TRANSFER PROTEIN-RELATED"/>
    <property type="match status" value="1"/>
</dbReference>
<gene>
    <name evidence="3" type="ORF">APLA_LOCUS11182</name>
    <name evidence="2" type="ORF">APLA_LOCUS910</name>
</gene>
<dbReference type="Proteomes" id="UP000494106">
    <property type="component" value="Unassembled WGS sequence"/>
</dbReference>
<dbReference type="InterPro" id="IPR036865">
    <property type="entry name" value="CRAL-TRIO_dom_sf"/>
</dbReference>
<dbReference type="CDD" id="cd00170">
    <property type="entry name" value="SEC14"/>
    <property type="match status" value="1"/>
</dbReference>
<dbReference type="PRINTS" id="PR00180">
    <property type="entry name" value="CRETINALDHBP"/>
</dbReference>
<evidence type="ECO:0000313" key="4">
    <source>
        <dbReference type="Proteomes" id="UP000494106"/>
    </source>
</evidence>
<dbReference type="GO" id="GO:1902936">
    <property type="term" value="F:phosphatidylinositol bisphosphate binding"/>
    <property type="evidence" value="ECO:0007669"/>
    <property type="project" value="TreeGrafter"/>
</dbReference>
<dbReference type="PANTHER" id="PTHR10174:SF222">
    <property type="entry name" value="GH10083P-RELATED"/>
    <property type="match status" value="1"/>
</dbReference>
<evidence type="ECO:0000313" key="3">
    <source>
        <dbReference type="EMBL" id="CAB3245637.1"/>
    </source>
</evidence>
<evidence type="ECO:0000313" key="5">
    <source>
        <dbReference type="Proteomes" id="UP000494256"/>
    </source>
</evidence>
<comment type="caution">
    <text evidence="3">The sequence shown here is derived from an EMBL/GenBank/DDBJ whole genome shotgun (WGS) entry which is preliminary data.</text>
</comment>
<dbReference type="EMBL" id="CADEBC010000083">
    <property type="protein sequence ID" value="CAB3222194.1"/>
    <property type="molecule type" value="Genomic_DNA"/>
</dbReference>
<organism evidence="3 5">
    <name type="scientific">Arctia plantaginis</name>
    <name type="common">Wood tiger moth</name>
    <name type="synonym">Phalaena plantaginis</name>
    <dbReference type="NCBI Taxonomy" id="874455"/>
    <lineage>
        <taxon>Eukaryota</taxon>
        <taxon>Metazoa</taxon>
        <taxon>Ecdysozoa</taxon>
        <taxon>Arthropoda</taxon>
        <taxon>Hexapoda</taxon>
        <taxon>Insecta</taxon>
        <taxon>Pterygota</taxon>
        <taxon>Neoptera</taxon>
        <taxon>Endopterygota</taxon>
        <taxon>Lepidoptera</taxon>
        <taxon>Glossata</taxon>
        <taxon>Ditrysia</taxon>
        <taxon>Noctuoidea</taxon>
        <taxon>Erebidae</taxon>
        <taxon>Arctiinae</taxon>
        <taxon>Arctia</taxon>
    </lineage>
</organism>
<dbReference type="GO" id="GO:0016020">
    <property type="term" value="C:membrane"/>
    <property type="evidence" value="ECO:0007669"/>
    <property type="project" value="TreeGrafter"/>
</dbReference>
<sequence length="313" mass="36698">MESLTKSHLLEWRPNAVQEIRKIYNLDMPGRIEEAINILEKWVEKQDHFVKKDFKRDYLERTLIVCKGSVEKSKKQIDKLCTLKTLLPHFFTKTNVKSELRDILNLGCMVPMPVMTEDFSRVIILRNSDENLKEENITEFFQFNMILSEYLKANEYTNGIIVVFDFRQVNIINLITKINTVELQQFSSILIEGYGVRVKGIHVLTPSKAVELLVKLMKQFVSEKISSRIHVHNTMEEIYEYIPRELLPFDYGGNQKSFDKLSLEWVDELSGDKHVEYMKMMNKACTNESLRSKDTFNQEYMGMPGSFRNLSVD</sequence>
<dbReference type="Pfam" id="PF00650">
    <property type="entry name" value="CRAL_TRIO"/>
    <property type="match status" value="1"/>
</dbReference>
<keyword evidence="4" id="KW-1185">Reference proteome</keyword>
<dbReference type="PROSITE" id="PS50191">
    <property type="entry name" value="CRAL_TRIO"/>
    <property type="match status" value="1"/>
</dbReference>
<reference evidence="4 5" key="1">
    <citation type="submission" date="2020-04" db="EMBL/GenBank/DDBJ databases">
        <authorList>
            <person name="Wallbank WR R."/>
            <person name="Pardo Diaz C."/>
            <person name="Kozak K."/>
            <person name="Martin S."/>
            <person name="Jiggins C."/>
            <person name="Moest M."/>
            <person name="Warren A I."/>
            <person name="Byers J.R.P. K."/>
            <person name="Montejo-Kovacevich G."/>
            <person name="Yen C E."/>
        </authorList>
    </citation>
    <scope>NUCLEOTIDE SEQUENCE [LARGE SCALE GENOMIC DNA]</scope>
</reference>
<dbReference type="Gene3D" id="3.40.525.10">
    <property type="entry name" value="CRAL-TRIO lipid binding domain"/>
    <property type="match status" value="1"/>
</dbReference>
<dbReference type="SUPFAM" id="SSF52087">
    <property type="entry name" value="CRAL/TRIO domain"/>
    <property type="match status" value="1"/>
</dbReference>
<name>A0A8S1ADY6_ARCPL</name>
<dbReference type="OrthoDB" id="7126740at2759"/>
<dbReference type="InterPro" id="IPR001251">
    <property type="entry name" value="CRAL-TRIO_dom"/>
</dbReference>
<dbReference type="SUPFAM" id="SSF46938">
    <property type="entry name" value="CRAL/TRIO N-terminal domain"/>
    <property type="match status" value="1"/>
</dbReference>
<protein>
    <recommendedName>
        <fullName evidence="1">CRAL-TRIO domain-containing protein</fullName>
    </recommendedName>
</protein>
<evidence type="ECO:0000313" key="2">
    <source>
        <dbReference type="EMBL" id="CAB3222194.1"/>
    </source>
</evidence>
<evidence type="ECO:0000259" key="1">
    <source>
        <dbReference type="PROSITE" id="PS50191"/>
    </source>
</evidence>
<dbReference type="InterPro" id="IPR036273">
    <property type="entry name" value="CRAL/TRIO_N_dom_sf"/>
</dbReference>
<dbReference type="AlphaFoldDB" id="A0A8S1ADY6"/>
<proteinExistence type="predicted"/>
<dbReference type="Proteomes" id="UP000494256">
    <property type="component" value="Unassembled WGS sequence"/>
</dbReference>
<feature type="domain" description="CRAL-TRIO" evidence="1">
    <location>
        <begin position="113"/>
        <end position="259"/>
    </location>
</feature>